<organism evidence="2 3">
    <name type="scientific">Eiseniibacteriota bacterium</name>
    <dbReference type="NCBI Taxonomy" id="2212470"/>
    <lineage>
        <taxon>Bacteria</taxon>
        <taxon>Candidatus Eiseniibacteriota</taxon>
    </lineage>
</organism>
<dbReference type="InterPro" id="IPR013216">
    <property type="entry name" value="Methyltransf_11"/>
</dbReference>
<comment type="caution">
    <text evidence="2">The sequence shown here is derived from an EMBL/GenBank/DDBJ whole genome shotgun (WGS) entry which is preliminary data.</text>
</comment>
<dbReference type="Gene3D" id="3.40.50.150">
    <property type="entry name" value="Vaccinia Virus protein VP39"/>
    <property type="match status" value="1"/>
</dbReference>
<dbReference type="Proteomes" id="UP000696931">
    <property type="component" value="Unassembled WGS sequence"/>
</dbReference>
<evidence type="ECO:0000259" key="1">
    <source>
        <dbReference type="Pfam" id="PF08241"/>
    </source>
</evidence>
<sequence length="228" mass="25535">MSNGNFGFEANFYQQLMSEVGVKPKRMLVIGCGAGVEVAHLADATGSIVVGIDLEVDPRWKKPNVLLLRADAQKLPFRDGAFDCVYCYHVLEHVPQPPKAIAEARRMLPEAGAGYFGTPNKTRFVGYIGGRATTWEKIVWNLIDWGRRLQGRWSNEQGAHAGFSRGELTKLLSASFERVESVDLPYYLGKYPKLAGFWRAMFQMGLARFVAPSVYFRTRCRPDAASPR</sequence>
<evidence type="ECO:0000313" key="3">
    <source>
        <dbReference type="Proteomes" id="UP000696931"/>
    </source>
</evidence>
<dbReference type="CDD" id="cd02440">
    <property type="entry name" value="AdoMet_MTases"/>
    <property type="match status" value="1"/>
</dbReference>
<dbReference type="AlphaFoldDB" id="A0A933WA55"/>
<protein>
    <submittedName>
        <fullName evidence="2">Class I SAM-dependent methyltransferase</fullName>
    </submittedName>
</protein>
<dbReference type="SUPFAM" id="SSF53335">
    <property type="entry name" value="S-adenosyl-L-methionine-dependent methyltransferases"/>
    <property type="match status" value="1"/>
</dbReference>
<dbReference type="PANTHER" id="PTHR43591">
    <property type="entry name" value="METHYLTRANSFERASE"/>
    <property type="match status" value="1"/>
</dbReference>
<dbReference type="Pfam" id="PF08241">
    <property type="entry name" value="Methyltransf_11"/>
    <property type="match status" value="1"/>
</dbReference>
<gene>
    <name evidence="2" type="ORF">HZA61_14350</name>
</gene>
<name>A0A933WA55_UNCEI</name>
<accession>A0A933WA55</accession>
<evidence type="ECO:0000313" key="2">
    <source>
        <dbReference type="EMBL" id="MBI5170666.1"/>
    </source>
</evidence>
<dbReference type="GO" id="GO:0032259">
    <property type="term" value="P:methylation"/>
    <property type="evidence" value="ECO:0007669"/>
    <property type="project" value="UniProtKB-KW"/>
</dbReference>
<keyword evidence="2" id="KW-0489">Methyltransferase</keyword>
<keyword evidence="2" id="KW-0808">Transferase</keyword>
<proteinExistence type="predicted"/>
<reference evidence="2" key="1">
    <citation type="submission" date="2020-07" db="EMBL/GenBank/DDBJ databases">
        <title>Huge and variable diversity of episymbiotic CPR bacteria and DPANN archaea in groundwater ecosystems.</title>
        <authorList>
            <person name="He C.Y."/>
            <person name="Keren R."/>
            <person name="Whittaker M."/>
            <person name="Farag I.F."/>
            <person name="Doudna J."/>
            <person name="Cate J.H.D."/>
            <person name="Banfield J.F."/>
        </authorList>
    </citation>
    <scope>NUCLEOTIDE SEQUENCE</scope>
    <source>
        <strain evidence="2">NC_groundwater_1813_Pr3_B-0.1um_71_17</strain>
    </source>
</reference>
<dbReference type="EMBL" id="JACRIW010000102">
    <property type="protein sequence ID" value="MBI5170666.1"/>
    <property type="molecule type" value="Genomic_DNA"/>
</dbReference>
<feature type="domain" description="Methyltransferase type 11" evidence="1">
    <location>
        <begin position="29"/>
        <end position="113"/>
    </location>
</feature>
<dbReference type="InterPro" id="IPR029063">
    <property type="entry name" value="SAM-dependent_MTases_sf"/>
</dbReference>
<dbReference type="GO" id="GO:0008757">
    <property type="term" value="F:S-adenosylmethionine-dependent methyltransferase activity"/>
    <property type="evidence" value="ECO:0007669"/>
    <property type="project" value="InterPro"/>
</dbReference>